<dbReference type="Proteomes" id="UP000192727">
    <property type="component" value="Chromosome"/>
</dbReference>
<dbReference type="PROSITE" id="PS00211">
    <property type="entry name" value="ABC_TRANSPORTER_1"/>
    <property type="match status" value="1"/>
</dbReference>
<dbReference type="InterPro" id="IPR051782">
    <property type="entry name" value="ABC_Transporter_VariousFunc"/>
</dbReference>
<dbReference type="EMBL" id="CP020557">
    <property type="protein sequence ID" value="ARF66622.1"/>
    <property type="molecule type" value="Genomic_DNA"/>
</dbReference>
<dbReference type="AlphaFoldDB" id="A0A1U9YS44"/>
<gene>
    <name evidence="1" type="ORF">B7C51_00630</name>
</gene>
<sequence length="266" mass="29403">MDIHTFIVVSNTLVERMEVLNPIEVYGISYQYVGTKDLAVKDITFHVKSNEIVGLLGHNGSGKTTIMNCIAGLFQPVQGKVLLSGTQISDLCKPKPVGYVPADPILYNMLTVQEYIVFIGKLHHLSTAQIHTISEPLLDMLKLKDNRHKLIKHLSHGMKQKVSMITGLLHQPPALVLDEPMTGFDAQSTKEMKDFLVHLVRTNHGAGILLSSHRLDIVESICDRIVVIRQGQLIFTGSVQELKHSAQHGNSLEEAFLSITSENGGN</sequence>
<dbReference type="GO" id="GO:0016887">
    <property type="term" value="F:ATP hydrolysis activity"/>
    <property type="evidence" value="ECO:0007669"/>
    <property type="project" value="InterPro"/>
</dbReference>
<dbReference type="PANTHER" id="PTHR42939:SF1">
    <property type="entry name" value="ABC TRANSPORTER ATP-BINDING PROTEIN ALBC-RELATED"/>
    <property type="match status" value="1"/>
</dbReference>
<dbReference type="SUPFAM" id="SSF52540">
    <property type="entry name" value="P-loop containing nucleoside triphosphate hydrolases"/>
    <property type="match status" value="1"/>
</dbReference>
<accession>A0A1U9YS44</accession>
<dbReference type="SMART" id="SM00382">
    <property type="entry name" value="AAA"/>
    <property type="match status" value="1"/>
</dbReference>
<reference evidence="1 2" key="1">
    <citation type="submission" date="2017-03" db="EMBL/GenBank/DDBJ databases">
        <title>Paenibacillus larvae genome sequencing.</title>
        <authorList>
            <person name="Dingman D.W."/>
        </authorList>
    </citation>
    <scope>NUCLEOTIDE SEQUENCE [LARGE SCALE GENOMIC DNA]</scope>
    <source>
        <strain evidence="1 2">SAG 10367</strain>
    </source>
</reference>
<protein>
    <submittedName>
        <fullName evidence="1">Uncharacterized protein</fullName>
    </submittedName>
</protein>
<dbReference type="PROSITE" id="PS50893">
    <property type="entry name" value="ABC_TRANSPORTER_2"/>
    <property type="match status" value="1"/>
</dbReference>
<dbReference type="InterPro" id="IPR003593">
    <property type="entry name" value="AAA+_ATPase"/>
</dbReference>
<dbReference type="GO" id="GO:0005524">
    <property type="term" value="F:ATP binding"/>
    <property type="evidence" value="ECO:0007669"/>
    <property type="project" value="InterPro"/>
</dbReference>
<dbReference type="Gene3D" id="3.40.50.300">
    <property type="entry name" value="P-loop containing nucleotide triphosphate hydrolases"/>
    <property type="match status" value="1"/>
</dbReference>
<proteinExistence type="predicted"/>
<dbReference type="PANTHER" id="PTHR42939">
    <property type="entry name" value="ABC TRANSPORTER ATP-BINDING PROTEIN ALBC-RELATED"/>
    <property type="match status" value="1"/>
</dbReference>
<dbReference type="InterPro" id="IPR017871">
    <property type="entry name" value="ABC_transporter-like_CS"/>
</dbReference>
<dbReference type="InterPro" id="IPR003439">
    <property type="entry name" value="ABC_transporter-like_ATP-bd"/>
</dbReference>
<evidence type="ECO:0000313" key="2">
    <source>
        <dbReference type="Proteomes" id="UP000192727"/>
    </source>
</evidence>
<dbReference type="Pfam" id="PF00005">
    <property type="entry name" value="ABC_tran"/>
    <property type="match status" value="1"/>
</dbReference>
<organism evidence="1 2">
    <name type="scientific">Paenibacillus larvae subsp. pulvifaciens</name>
    <dbReference type="NCBI Taxonomy" id="1477"/>
    <lineage>
        <taxon>Bacteria</taxon>
        <taxon>Bacillati</taxon>
        <taxon>Bacillota</taxon>
        <taxon>Bacilli</taxon>
        <taxon>Bacillales</taxon>
        <taxon>Paenibacillaceae</taxon>
        <taxon>Paenibacillus</taxon>
    </lineage>
</organism>
<name>A0A1U9YS44_9BACL</name>
<dbReference type="InterPro" id="IPR027417">
    <property type="entry name" value="P-loop_NTPase"/>
</dbReference>
<evidence type="ECO:0000313" key="1">
    <source>
        <dbReference type="EMBL" id="ARF66622.1"/>
    </source>
</evidence>